<feature type="compositionally biased region" description="Basic and acidic residues" evidence="1">
    <location>
        <begin position="1"/>
        <end position="48"/>
    </location>
</feature>
<gene>
    <name evidence="2" type="ORF">G6M90_00g082970</name>
</gene>
<proteinExistence type="predicted"/>
<dbReference type="PANTHER" id="PTHR48134">
    <property type="entry name" value="GLYCOPROTEIN 96-92-RELATED-RELATED"/>
    <property type="match status" value="1"/>
</dbReference>
<feature type="compositionally biased region" description="Basic and acidic residues" evidence="1">
    <location>
        <begin position="55"/>
        <end position="92"/>
    </location>
</feature>
<dbReference type="InterPro" id="IPR011009">
    <property type="entry name" value="Kinase-like_dom_sf"/>
</dbReference>
<evidence type="ECO:0000313" key="3">
    <source>
        <dbReference type="Proteomes" id="UP000510686"/>
    </source>
</evidence>
<dbReference type="GeneID" id="26243696"/>
<evidence type="ECO:0008006" key="4">
    <source>
        <dbReference type="Google" id="ProtNLM"/>
    </source>
</evidence>
<protein>
    <recommendedName>
        <fullName evidence="4">Protein kinase domain-containing protein</fullName>
    </recommendedName>
</protein>
<dbReference type="KEGG" id="mbrn:26243696"/>
<organism evidence="2 3">
    <name type="scientific">Metarhizium brunneum</name>
    <dbReference type="NCBI Taxonomy" id="500148"/>
    <lineage>
        <taxon>Eukaryota</taxon>
        <taxon>Fungi</taxon>
        <taxon>Dikarya</taxon>
        <taxon>Ascomycota</taxon>
        <taxon>Pezizomycotina</taxon>
        <taxon>Sordariomycetes</taxon>
        <taxon>Hypocreomycetidae</taxon>
        <taxon>Hypocreales</taxon>
        <taxon>Clavicipitaceae</taxon>
        <taxon>Metarhizium</taxon>
    </lineage>
</organism>
<reference evidence="2 3" key="1">
    <citation type="submission" date="2020-07" db="EMBL/GenBank/DDBJ databases">
        <title>Telomere length de novo assembly of all 7 chromosomes of the fungus, Metarhizium brunneum, using a novel assembly pipeline.</title>
        <authorList>
            <person name="Saud z."/>
            <person name="Kortsinoglou A."/>
            <person name="Kouvelis V.N."/>
            <person name="Butt T.M."/>
        </authorList>
    </citation>
    <scope>NUCLEOTIDE SEQUENCE [LARGE SCALE GENOMIC DNA]</scope>
    <source>
        <strain evidence="2 3">4556</strain>
    </source>
</reference>
<dbReference type="AlphaFoldDB" id="A0A7D5Z3U7"/>
<evidence type="ECO:0000256" key="1">
    <source>
        <dbReference type="SAM" id="MobiDB-lite"/>
    </source>
</evidence>
<dbReference type="OrthoDB" id="5245051at2759"/>
<sequence length="686" mass="79190">MSDKDRIAELERLLARKDQKDKEFKRSLEEERRKNEEEKRKNEEEKRKNEKNKRKNEEDKRKNEEDKRKNEGERRKNEEERRKNEEERRKNQDSTLSEYLYNCHFHIYLKLRLPPPGHGLPVPTTPVDGKFYPKRLLPWRTFAHQRELRFNDLRAACAQERRFLSELDTKVIGRLFEENIAEYISDLWNFERFAIEQPVGNILAHIWDDKELRGRYPFADIRVKSAGEMLGFGEHIIARETRPYGFGIQTSLDGSEHYAFVFDYQHDYVWSVEHLQEALQMETLFEDVNTRVMSKSDTRQGNAQEAWQEYIARILIRVFNFMIIYGVSYGYVAAGKFYVFLYYDPTEPRTLYHHLCVPETVVRDAASEDDWSTYMSNTAVAQLASFCLQSLQSEAAEGPGLEASTQAAKESLAIWGRQGYASEDGETKTGVHRAYNKPAKQYCTQACLLGLKTGRDLANNCPNVQFHRAVGGNEQHAIDMAEFTRLVDEQPRRDPYDYCELLSPWGTYGSTGVLFKLELAPYGYTFVAKGTTATLLCSLEHETNVYEKLHRLQGDAVPVHLGLVELPGGYILPGGLRAVHMMLMSWGGQTVKEEKSPGLSLEVQRSSEAVRNEGIYHDDVHDANLLWNEELGRVVVIDFDYAKILEPPKHKTLVDLSKKERKRGQKRVVANCSGKAKVLDSHPEAV</sequence>
<dbReference type="EMBL" id="CP058936">
    <property type="protein sequence ID" value="QLI71925.1"/>
    <property type="molecule type" value="Genomic_DNA"/>
</dbReference>
<evidence type="ECO:0000313" key="2">
    <source>
        <dbReference type="EMBL" id="QLI71925.1"/>
    </source>
</evidence>
<dbReference type="PANTHER" id="PTHR48134:SF2">
    <property type="entry name" value="OS04G0609100 PROTEIN"/>
    <property type="match status" value="1"/>
</dbReference>
<dbReference type="Proteomes" id="UP000510686">
    <property type="component" value="Chromosome 5"/>
</dbReference>
<name>A0A7D5Z3U7_9HYPO</name>
<accession>A0A7D5Z3U7</accession>
<dbReference type="Gene3D" id="1.10.510.10">
    <property type="entry name" value="Transferase(Phosphotransferase) domain 1"/>
    <property type="match status" value="1"/>
</dbReference>
<feature type="region of interest" description="Disordered" evidence="1">
    <location>
        <begin position="1"/>
        <end position="93"/>
    </location>
</feature>
<dbReference type="SUPFAM" id="SSF56112">
    <property type="entry name" value="Protein kinase-like (PK-like)"/>
    <property type="match status" value="1"/>
</dbReference>
<dbReference type="RefSeq" id="XP_014543519.1">
    <property type="nucleotide sequence ID" value="XM_014688033.1"/>
</dbReference>
<keyword evidence="3" id="KW-1185">Reference proteome</keyword>